<organism evidence="8 9">
    <name type="scientific">Natronoglycomyces albus</name>
    <dbReference type="NCBI Taxonomy" id="2811108"/>
    <lineage>
        <taxon>Bacteria</taxon>
        <taxon>Bacillati</taxon>
        <taxon>Actinomycetota</taxon>
        <taxon>Actinomycetes</taxon>
        <taxon>Glycomycetales</taxon>
        <taxon>Glycomycetaceae</taxon>
        <taxon>Natronoglycomyces</taxon>
    </lineage>
</organism>
<feature type="transmembrane region" description="Helical" evidence="6">
    <location>
        <begin position="21"/>
        <end position="40"/>
    </location>
</feature>
<evidence type="ECO:0000256" key="2">
    <source>
        <dbReference type="ARBA" id="ARBA00022692"/>
    </source>
</evidence>
<evidence type="ECO:0000256" key="4">
    <source>
        <dbReference type="ARBA" id="ARBA00023136"/>
    </source>
</evidence>
<dbReference type="PANTHER" id="PTHR10037">
    <property type="entry name" value="VOLTAGE-GATED CATION CHANNEL CALCIUM AND SODIUM"/>
    <property type="match status" value="1"/>
</dbReference>
<reference evidence="8" key="1">
    <citation type="submission" date="2021-02" db="EMBL/GenBank/DDBJ databases">
        <title>Natronoglycomyces albus gen. nov., sp. nov, a haloalkaliphilic actinobacterium from a soda solonchak soil.</title>
        <authorList>
            <person name="Sorokin D.Y."/>
            <person name="Khijniak T.V."/>
            <person name="Zakharycheva A.P."/>
            <person name="Boueva O.V."/>
            <person name="Ariskina E.V."/>
            <person name="Hahnke R.L."/>
            <person name="Bunk B."/>
            <person name="Sproer C."/>
            <person name="Schumann P."/>
            <person name="Evtushenko L.I."/>
            <person name="Kublanov I.V."/>
        </authorList>
    </citation>
    <scope>NUCLEOTIDE SEQUENCE</scope>
    <source>
        <strain evidence="8">DSM 106290</strain>
    </source>
</reference>
<gene>
    <name evidence="8" type="ORF">JQS30_11490</name>
</gene>
<evidence type="ECO:0000313" key="8">
    <source>
        <dbReference type="EMBL" id="QSB04412.1"/>
    </source>
</evidence>
<feature type="transmembrane region" description="Helical" evidence="6">
    <location>
        <begin position="143"/>
        <end position="165"/>
    </location>
</feature>
<dbReference type="InterPro" id="IPR043203">
    <property type="entry name" value="VGCC_Ca_Na"/>
</dbReference>
<evidence type="ECO:0000256" key="1">
    <source>
        <dbReference type="ARBA" id="ARBA00004141"/>
    </source>
</evidence>
<feature type="transmembrane region" description="Helical" evidence="6">
    <location>
        <begin position="206"/>
        <end position="230"/>
    </location>
</feature>
<evidence type="ECO:0000256" key="6">
    <source>
        <dbReference type="SAM" id="Phobius"/>
    </source>
</evidence>
<accession>A0A895XKS8</accession>
<feature type="domain" description="Ion transport" evidence="7">
    <location>
        <begin position="20"/>
        <end position="237"/>
    </location>
</feature>
<proteinExistence type="predicted"/>
<dbReference type="RefSeq" id="WP_213170409.1">
    <property type="nucleotide sequence ID" value="NZ_CP070496.1"/>
</dbReference>
<dbReference type="GO" id="GO:0005248">
    <property type="term" value="F:voltage-gated sodium channel activity"/>
    <property type="evidence" value="ECO:0007669"/>
    <property type="project" value="TreeGrafter"/>
</dbReference>
<keyword evidence="2 6" id="KW-0812">Transmembrane</keyword>
<keyword evidence="4 6" id="KW-0472">Membrane</keyword>
<dbReference type="GO" id="GO:0001518">
    <property type="term" value="C:voltage-gated sodium channel complex"/>
    <property type="evidence" value="ECO:0007669"/>
    <property type="project" value="TreeGrafter"/>
</dbReference>
<dbReference type="Proteomes" id="UP000662939">
    <property type="component" value="Chromosome"/>
</dbReference>
<dbReference type="Pfam" id="PF00520">
    <property type="entry name" value="Ion_trans"/>
    <property type="match status" value="1"/>
</dbReference>
<feature type="transmembrane region" description="Helical" evidence="6">
    <location>
        <begin position="52"/>
        <end position="75"/>
    </location>
</feature>
<dbReference type="SUPFAM" id="SSF81324">
    <property type="entry name" value="Voltage-gated potassium channels"/>
    <property type="match status" value="1"/>
</dbReference>
<sequence>MYEPSTNQCVLLCRYLVSSTWFQWLSITVILLNAISLGIGTYPDAVATGGFALAWVDTAALTFFTLEVIIGLIAFGRRPWHYFKHGWNVFDFIVVVAALTPGMRENATLLRLLRLARILKLFQAFPSLRVVVMGAARSIPKSIGLIALTIVIVYLWGMLGCILFGQTYPERFGTIDRAALHLFQLMVLDDVGNVMRAGIEVSILTIPYYLTFIFIGAFILFNILIGVVLASMEEARKSGHPSDPGHEDSPTPVSPEPIAPEEGRAIPQSDSQSRFAGISTLDQTTALVEQAPADSSQMALLLERTAQLHETVEALRAELAAQREPNDIVRETN</sequence>
<evidence type="ECO:0000256" key="3">
    <source>
        <dbReference type="ARBA" id="ARBA00022989"/>
    </source>
</evidence>
<dbReference type="KEGG" id="nav:JQS30_11490"/>
<evidence type="ECO:0000259" key="7">
    <source>
        <dbReference type="Pfam" id="PF00520"/>
    </source>
</evidence>
<dbReference type="InterPro" id="IPR005821">
    <property type="entry name" value="Ion_trans_dom"/>
</dbReference>
<dbReference type="Gene3D" id="1.10.287.70">
    <property type="match status" value="1"/>
</dbReference>
<name>A0A895XKS8_9ACTN</name>
<evidence type="ECO:0000256" key="5">
    <source>
        <dbReference type="SAM" id="MobiDB-lite"/>
    </source>
</evidence>
<evidence type="ECO:0000313" key="9">
    <source>
        <dbReference type="Proteomes" id="UP000662939"/>
    </source>
</evidence>
<dbReference type="InterPro" id="IPR027359">
    <property type="entry name" value="Volt_channel_dom_sf"/>
</dbReference>
<protein>
    <submittedName>
        <fullName evidence="8">Ion transporter</fullName>
    </submittedName>
</protein>
<dbReference type="EMBL" id="CP070496">
    <property type="protein sequence ID" value="QSB04412.1"/>
    <property type="molecule type" value="Genomic_DNA"/>
</dbReference>
<keyword evidence="3 6" id="KW-1133">Transmembrane helix</keyword>
<comment type="subcellular location">
    <subcellularLocation>
        <location evidence="1">Membrane</location>
        <topology evidence="1">Multi-pass membrane protein</topology>
    </subcellularLocation>
</comment>
<dbReference type="AlphaFoldDB" id="A0A895XKS8"/>
<dbReference type="Gene3D" id="1.20.120.350">
    <property type="entry name" value="Voltage-gated potassium channels. Chain C"/>
    <property type="match status" value="1"/>
</dbReference>
<feature type="region of interest" description="Disordered" evidence="5">
    <location>
        <begin position="236"/>
        <end position="272"/>
    </location>
</feature>
<dbReference type="PANTHER" id="PTHR10037:SF62">
    <property type="entry name" value="SODIUM CHANNEL PROTEIN 60E"/>
    <property type="match status" value="1"/>
</dbReference>
<keyword evidence="9" id="KW-1185">Reference proteome</keyword>